<dbReference type="AlphaFoldDB" id="A0ABD0K6U4"/>
<keyword evidence="2" id="KW-0694">RNA-binding</keyword>
<keyword evidence="2" id="KW-0547">Nucleotide-binding</keyword>
<dbReference type="GO" id="GO:0005634">
    <property type="term" value="C:nucleus"/>
    <property type="evidence" value="ECO:0007669"/>
    <property type="project" value="UniProtKB-SubCell"/>
</dbReference>
<dbReference type="GO" id="GO:0016787">
    <property type="term" value="F:hydrolase activity"/>
    <property type="evidence" value="ECO:0007669"/>
    <property type="project" value="UniProtKB-KW"/>
</dbReference>
<keyword evidence="2" id="KW-0539">Nucleus</keyword>
<comment type="function">
    <text evidence="2">Decapping enzyme for NAD-capped RNAs: specifically hydrolyzes the nicotinamide adenine dinucleotide (NAD) cap from a subset of RNAs by removing the entire NAD moiety from the 5'-end of an NAD-capped RNA.</text>
</comment>
<keyword evidence="6" id="KW-1185">Reference proteome</keyword>
<dbReference type="GO" id="GO:0046872">
    <property type="term" value="F:metal ion binding"/>
    <property type="evidence" value="ECO:0007669"/>
    <property type="project" value="UniProtKB-KW"/>
</dbReference>
<sequence>MKRSLHENGQDSKYVKRPKVAENASSTSRSAFRFPVFTEQFDKPFPFFRKPSEVGSFSQDYKRQFHHDRHKLRIYVKPAVSDPCFDLSHGYSSLIRKDESEKEYLNDMLRWVMHNKEKFLLQSDRDKHSATGIKSLNTDFLCWRGLLTKLLCTPYENREDWMIAVTKFRGTYYLCEFDTESKKQQKEQTTPQQDEMCYGGWKFEQYVTADKEGDKPDTSSPVNNNEGFCSVVRTRLESHSLVYGGEVDAWDPAIRGDGKYLELKTSRIMQSHRQEQNFKRFKLIKWWAQSFLLGISKIVCGFRDDDGIVHSLQDYQTQQIPSMIKDLHNPWHPNVCFNFLEQFLGFLKHTVTDDDPQLVHLLTWKPRGDVQCQRLERGSEYTFIPRWFVDWEGWDKAQEKVV</sequence>
<dbReference type="GO" id="GO:0003723">
    <property type="term" value="F:RNA binding"/>
    <property type="evidence" value="ECO:0007669"/>
    <property type="project" value="UniProtKB-KW"/>
</dbReference>
<keyword evidence="2" id="KW-0378">Hydrolase</keyword>
<dbReference type="PANTHER" id="PTHR12395">
    <property type="entry name" value="DOM-3 RELATED"/>
    <property type="match status" value="1"/>
</dbReference>
<dbReference type="PANTHER" id="PTHR12395:SF9">
    <property type="entry name" value="DECAPPING AND EXORIBONUCLEASE PROTEIN"/>
    <property type="match status" value="1"/>
</dbReference>
<dbReference type="GO" id="GO:0004518">
    <property type="term" value="F:nuclease activity"/>
    <property type="evidence" value="ECO:0007669"/>
    <property type="project" value="UniProtKB-KW"/>
</dbReference>
<protein>
    <recommendedName>
        <fullName evidence="2">Decapping nuclease</fullName>
        <ecNumber evidence="2">3.6.1.-</ecNumber>
    </recommendedName>
</protein>
<comment type="subcellular location">
    <subcellularLocation>
        <location evidence="2">Nucleus</location>
    </subcellularLocation>
</comment>
<dbReference type="InterPro" id="IPR039039">
    <property type="entry name" value="RAI1-like_fam"/>
</dbReference>
<evidence type="ECO:0000259" key="4">
    <source>
        <dbReference type="Pfam" id="PF08652"/>
    </source>
</evidence>
<reference evidence="5 6" key="1">
    <citation type="journal article" date="2023" name="Sci. Data">
        <title>Genome assembly of the Korean intertidal mud-creeper Batillaria attramentaria.</title>
        <authorList>
            <person name="Patra A.K."/>
            <person name="Ho P.T."/>
            <person name="Jun S."/>
            <person name="Lee S.J."/>
            <person name="Kim Y."/>
            <person name="Won Y.J."/>
        </authorList>
    </citation>
    <scope>NUCLEOTIDE SEQUENCE [LARGE SCALE GENOMIC DNA]</scope>
    <source>
        <strain evidence="5">Wonlab-2016</strain>
    </source>
</reference>
<gene>
    <name evidence="5" type="ORF">BaRGS_00026231</name>
</gene>
<dbReference type="Pfam" id="PF08652">
    <property type="entry name" value="RAI1"/>
    <property type="match status" value="1"/>
</dbReference>
<name>A0ABD0K6U4_9CAEN</name>
<dbReference type="InterPro" id="IPR013961">
    <property type="entry name" value="RAI1"/>
</dbReference>
<dbReference type="EC" id="3.6.1.-" evidence="2"/>
<dbReference type="Proteomes" id="UP001519460">
    <property type="component" value="Unassembled WGS sequence"/>
</dbReference>
<comment type="similarity">
    <text evidence="1 2">Belongs to the DXO/Dom3Z family.</text>
</comment>
<organism evidence="5 6">
    <name type="scientific">Batillaria attramentaria</name>
    <dbReference type="NCBI Taxonomy" id="370345"/>
    <lineage>
        <taxon>Eukaryota</taxon>
        <taxon>Metazoa</taxon>
        <taxon>Spiralia</taxon>
        <taxon>Lophotrochozoa</taxon>
        <taxon>Mollusca</taxon>
        <taxon>Gastropoda</taxon>
        <taxon>Caenogastropoda</taxon>
        <taxon>Sorbeoconcha</taxon>
        <taxon>Cerithioidea</taxon>
        <taxon>Batillariidae</taxon>
        <taxon>Batillaria</taxon>
    </lineage>
</organism>
<evidence type="ECO:0000256" key="1">
    <source>
        <dbReference type="ARBA" id="ARBA00006562"/>
    </source>
</evidence>
<evidence type="ECO:0000256" key="3">
    <source>
        <dbReference type="SAM" id="MobiDB-lite"/>
    </source>
</evidence>
<evidence type="ECO:0000313" key="5">
    <source>
        <dbReference type="EMBL" id="KAK7482520.1"/>
    </source>
</evidence>
<evidence type="ECO:0000313" key="6">
    <source>
        <dbReference type="Proteomes" id="UP001519460"/>
    </source>
</evidence>
<accession>A0ABD0K6U4</accession>
<keyword evidence="2" id="KW-0479">Metal-binding</keyword>
<comment type="cofactor">
    <cofactor evidence="2">
        <name>a divalent metal cation</name>
        <dbReference type="ChEBI" id="CHEBI:60240"/>
    </cofactor>
</comment>
<dbReference type="GO" id="GO:0000166">
    <property type="term" value="F:nucleotide binding"/>
    <property type="evidence" value="ECO:0007669"/>
    <property type="project" value="UniProtKB-KW"/>
</dbReference>
<evidence type="ECO:0000256" key="2">
    <source>
        <dbReference type="RuleBase" id="RU367113"/>
    </source>
</evidence>
<proteinExistence type="inferred from homology"/>
<comment type="caution">
    <text evidence="5">The sequence shown here is derived from an EMBL/GenBank/DDBJ whole genome shotgun (WGS) entry which is preliminary data.</text>
</comment>
<feature type="domain" description="RAI1-like" evidence="4">
    <location>
        <begin position="49"/>
        <end position="389"/>
    </location>
</feature>
<keyword evidence="2" id="KW-0540">Nuclease</keyword>
<feature type="region of interest" description="Disordered" evidence="3">
    <location>
        <begin position="1"/>
        <end position="21"/>
    </location>
</feature>
<feature type="compositionally biased region" description="Basic and acidic residues" evidence="3">
    <location>
        <begin position="1"/>
        <end position="14"/>
    </location>
</feature>
<dbReference type="EMBL" id="JACVVK020000243">
    <property type="protein sequence ID" value="KAK7482520.1"/>
    <property type="molecule type" value="Genomic_DNA"/>
</dbReference>